<evidence type="ECO:0000313" key="2">
    <source>
        <dbReference type="EMBL" id="MBM7715963.1"/>
    </source>
</evidence>
<reference evidence="2 3" key="1">
    <citation type="submission" date="2021-01" db="EMBL/GenBank/DDBJ databases">
        <title>Genomic Encyclopedia of Type Strains, Phase IV (KMG-IV): sequencing the most valuable type-strain genomes for metagenomic binning, comparative biology and taxonomic classification.</title>
        <authorList>
            <person name="Goeker M."/>
        </authorList>
    </citation>
    <scope>NUCLEOTIDE SEQUENCE [LARGE SCALE GENOMIC DNA]</scope>
    <source>
        <strain evidence="2 3">DSM 105453</strain>
    </source>
</reference>
<evidence type="ECO:0000313" key="3">
    <source>
        <dbReference type="Proteomes" id="UP000823485"/>
    </source>
</evidence>
<keyword evidence="3" id="KW-1185">Reference proteome</keyword>
<protein>
    <submittedName>
        <fullName evidence="2">Uncharacterized protein</fullName>
    </submittedName>
</protein>
<comment type="caution">
    <text evidence="2">The sequence shown here is derived from an EMBL/GenBank/DDBJ whole genome shotgun (WGS) entry which is preliminary data.</text>
</comment>
<organism evidence="2 3">
    <name type="scientific">Siminovitchia thermophila</name>
    <dbReference type="NCBI Taxonomy" id="1245522"/>
    <lineage>
        <taxon>Bacteria</taxon>
        <taxon>Bacillati</taxon>
        <taxon>Bacillota</taxon>
        <taxon>Bacilli</taxon>
        <taxon>Bacillales</taxon>
        <taxon>Bacillaceae</taxon>
        <taxon>Siminovitchia</taxon>
    </lineage>
</organism>
<name>A0ABS2RAT5_9BACI</name>
<accession>A0ABS2RAT5</accession>
<keyword evidence="1" id="KW-0812">Transmembrane</keyword>
<keyword evidence="1" id="KW-1133">Transmembrane helix</keyword>
<gene>
    <name evidence="2" type="ORF">JOC94_002974</name>
</gene>
<dbReference type="EMBL" id="JAFBFH010000020">
    <property type="protein sequence ID" value="MBM7715963.1"/>
    <property type="molecule type" value="Genomic_DNA"/>
</dbReference>
<dbReference type="Proteomes" id="UP000823485">
    <property type="component" value="Unassembled WGS sequence"/>
</dbReference>
<evidence type="ECO:0000256" key="1">
    <source>
        <dbReference type="SAM" id="Phobius"/>
    </source>
</evidence>
<feature type="transmembrane region" description="Helical" evidence="1">
    <location>
        <begin position="6"/>
        <end position="25"/>
    </location>
</feature>
<sequence length="47" mass="5422">MLLCFNSGFIITLCALSCIILLYANDFYEKEGNNKKNLLFLSIRVDF</sequence>
<keyword evidence="1" id="KW-0472">Membrane</keyword>
<proteinExistence type="predicted"/>